<sequence length="437" mass="50348">MNKIYKILILCLLILAVITPFAPYAWAFCGFYVAKADSRLYNEASQVILARDGYRTVLTMANDYKGEVKDFALVVPVPVVLTEDQVRIGEPKIIERIDAFSAPRLVEYFDENPCTYYPRGTRGGGDIFLESAPEPEAQSDKTLGVTIESRFTVGEYDIIILSAKESDGLETWLIQNGYQIPQGASQLLQPYIRQNLKFFVAKVNLTEFDRVGFQSLRPLMMAYESPRFMLPIRLGMINATGEQDLIVYLLSPQGQTEITNYRTVKIPSNIDVPEFIQNKFADFYQAMFQTAYKREQKRVAFLEYAWNMQGCDPCAADPLTPEELKQAGVFWLNPGQPTNVFISRVHVRYTRETFPEDLQFQATGNQELFQGRYVINHPYKGEITCDLAEAYQESVQERQEQEIKNLARLTNWDINEIRTQANLPPVKEEPWWRRLWN</sequence>
<dbReference type="InterPro" id="IPR016838">
    <property type="entry name" value="UCP026449"/>
</dbReference>
<gene>
    <name evidence="1" type="ORF">M595_3490</name>
</gene>
<keyword evidence="2" id="KW-1185">Reference proteome</keyword>
<organism evidence="1 2">
    <name type="scientific">Lyngbya aestuarii BL J</name>
    <dbReference type="NCBI Taxonomy" id="1348334"/>
    <lineage>
        <taxon>Bacteria</taxon>
        <taxon>Bacillati</taxon>
        <taxon>Cyanobacteriota</taxon>
        <taxon>Cyanophyceae</taxon>
        <taxon>Oscillatoriophycideae</taxon>
        <taxon>Oscillatoriales</taxon>
        <taxon>Microcoleaceae</taxon>
        <taxon>Lyngbya</taxon>
    </lineage>
</organism>
<comment type="caution">
    <text evidence="1">The sequence shown here is derived from an EMBL/GenBank/DDBJ whole genome shotgun (WGS) entry which is preliminary data.</text>
</comment>
<reference evidence="1 2" key="1">
    <citation type="journal article" date="2013" name="Front. Microbiol.">
        <title>Comparative genomic analyses of the cyanobacterium, Lyngbya aestuarii BL J, a powerful hydrogen producer.</title>
        <authorList>
            <person name="Kothari A."/>
            <person name="Vaughn M."/>
            <person name="Garcia-Pichel F."/>
        </authorList>
    </citation>
    <scope>NUCLEOTIDE SEQUENCE [LARGE SCALE GENOMIC DNA]</scope>
    <source>
        <strain evidence="1 2">BL J</strain>
    </source>
</reference>
<dbReference type="Proteomes" id="UP000017127">
    <property type="component" value="Unassembled WGS sequence"/>
</dbReference>
<dbReference type="PIRSF" id="PIRSF026449">
    <property type="entry name" value="UCP026449"/>
    <property type="match status" value="1"/>
</dbReference>
<dbReference type="OrthoDB" id="9759899at2"/>
<dbReference type="Pfam" id="PF10092">
    <property type="entry name" value="DUF2330"/>
    <property type="match status" value="1"/>
</dbReference>
<dbReference type="RefSeq" id="WP_023067249.1">
    <property type="nucleotide sequence ID" value="NZ_AUZM01000035.1"/>
</dbReference>
<accession>U7QEZ9</accession>
<proteinExistence type="predicted"/>
<dbReference type="PATRIC" id="fig|1348334.3.peg.3377"/>
<dbReference type="AlphaFoldDB" id="U7QEZ9"/>
<dbReference type="InterPro" id="IPR019283">
    <property type="entry name" value="DUF2330"/>
</dbReference>
<evidence type="ECO:0000313" key="1">
    <source>
        <dbReference type="EMBL" id="ERT06519.1"/>
    </source>
</evidence>
<protein>
    <recommendedName>
        <fullName evidence="3">DUF2330 domain-containing protein</fullName>
    </recommendedName>
</protein>
<dbReference type="EMBL" id="AUZM01000035">
    <property type="protein sequence ID" value="ERT06519.1"/>
    <property type="molecule type" value="Genomic_DNA"/>
</dbReference>
<name>U7QEZ9_9CYAN</name>
<evidence type="ECO:0008006" key="3">
    <source>
        <dbReference type="Google" id="ProtNLM"/>
    </source>
</evidence>
<evidence type="ECO:0000313" key="2">
    <source>
        <dbReference type="Proteomes" id="UP000017127"/>
    </source>
</evidence>